<dbReference type="Pfam" id="PF04854">
    <property type="entry name" value="DUF624"/>
    <property type="match status" value="1"/>
</dbReference>
<feature type="transmembrane region" description="Helical" evidence="1">
    <location>
        <begin position="20"/>
        <end position="48"/>
    </location>
</feature>
<evidence type="ECO:0000313" key="2">
    <source>
        <dbReference type="EMBL" id="MFC4024717.1"/>
    </source>
</evidence>
<organism evidence="2 3">
    <name type="scientific">Oceanobacillus longus</name>
    <dbReference type="NCBI Taxonomy" id="930120"/>
    <lineage>
        <taxon>Bacteria</taxon>
        <taxon>Bacillati</taxon>
        <taxon>Bacillota</taxon>
        <taxon>Bacilli</taxon>
        <taxon>Bacillales</taxon>
        <taxon>Bacillaceae</taxon>
        <taxon>Oceanobacillus</taxon>
    </lineage>
</organism>
<name>A0ABV8H1H7_9BACI</name>
<dbReference type="EMBL" id="JBHSAO010000008">
    <property type="protein sequence ID" value="MFC4024717.1"/>
    <property type="molecule type" value="Genomic_DNA"/>
</dbReference>
<keyword evidence="1" id="KW-0472">Membrane</keyword>
<feature type="transmembrane region" description="Helical" evidence="1">
    <location>
        <begin position="74"/>
        <end position="93"/>
    </location>
</feature>
<reference evidence="3" key="1">
    <citation type="journal article" date="2019" name="Int. J. Syst. Evol. Microbiol.">
        <title>The Global Catalogue of Microorganisms (GCM) 10K type strain sequencing project: providing services to taxonomists for standard genome sequencing and annotation.</title>
        <authorList>
            <consortium name="The Broad Institute Genomics Platform"/>
            <consortium name="The Broad Institute Genome Sequencing Center for Infectious Disease"/>
            <person name="Wu L."/>
            <person name="Ma J."/>
        </authorList>
    </citation>
    <scope>NUCLEOTIDE SEQUENCE [LARGE SCALE GENOMIC DNA]</scope>
    <source>
        <strain evidence="3">IBRC-M 10703</strain>
    </source>
</reference>
<gene>
    <name evidence="2" type="ORF">ACFOUV_13015</name>
</gene>
<comment type="caution">
    <text evidence="2">The sequence shown here is derived from an EMBL/GenBank/DDBJ whole genome shotgun (WGS) entry which is preliminary data.</text>
</comment>
<evidence type="ECO:0000256" key="1">
    <source>
        <dbReference type="SAM" id="Phobius"/>
    </source>
</evidence>
<protein>
    <submittedName>
        <fullName evidence="2">YesL family protein</fullName>
    </submittedName>
</protein>
<dbReference type="InterPro" id="IPR006938">
    <property type="entry name" value="DUF624"/>
</dbReference>
<feature type="transmembrane region" description="Helical" evidence="1">
    <location>
        <begin position="175"/>
        <end position="194"/>
    </location>
</feature>
<keyword evidence="1" id="KW-1133">Transmembrane helix</keyword>
<accession>A0ABV8H1H7</accession>
<dbReference type="Proteomes" id="UP001595772">
    <property type="component" value="Unassembled WGS sequence"/>
</dbReference>
<keyword evidence="1" id="KW-0812">Transmembrane</keyword>
<evidence type="ECO:0000313" key="3">
    <source>
        <dbReference type="Proteomes" id="UP001595772"/>
    </source>
</evidence>
<proteinExistence type="predicted"/>
<feature type="transmembrane region" description="Helical" evidence="1">
    <location>
        <begin position="146"/>
        <end position="169"/>
    </location>
</feature>
<feature type="transmembrane region" description="Helical" evidence="1">
    <location>
        <begin position="113"/>
        <end position="134"/>
    </location>
</feature>
<dbReference type="RefSeq" id="WP_379497202.1">
    <property type="nucleotide sequence ID" value="NZ_JBHSAO010000008.1"/>
</dbReference>
<sequence length="211" mass="24812">MYTNGFMGFFYKFSDWFVKLAYINILWILFSLFGLIVIGFFPATFAMFSVIRRVLNKEDLSIFKAFLKSYTGDFLKSNLIGWFIILVFSILYFDLTIIEATENDFFQFFQYPLLIIGFLFFATVLYVIPTYIHYDLKLFELFKNSFVIMIVNPLNTITMISTIFVIYFVSYMIPGIIPFFSGSLLTLFLMMAALRSFQKIEDSKDRLETKA</sequence>
<keyword evidence="3" id="KW-1185">Reference proteome</keyword>